<comment type="caution">
    <text evidence="1">The sequence shown here is derived from an EMBL/GenBank/DDBJ whole genome shotgun (WGS) entry which is preliminary data.</text>
</comment>
<keyword evidence="2" id="KW-1185">Reference proteome</keyword>
<sequence>MSTLIRSCSRPVATVSPVRGRVPCKAVSTLGVRAGALSWESSGLQPQPQPFSADSLRYQKKAPESKAYKILRRRRKRSAGSVQHADVGPGELFRWYGNSEIPPYTSLDWETKNICKTSERVFSFQDTDGNICLVKDGYGFDGAYKDFLDFYGPDLWQERTELYRTKNSDILQPGAEGFQHFERQLKSLDKTHFRPYVLVTRLGAPT</sequence>
<protein>
    <submittedName>
        <fullName evidence="1">Uncharacterized protein</fullName>
    </submittedName>
</protein>
<evidence type="ECO:0000313" key="2">
    <source>
        <dbReference type="Proteomes" id="UP001465755"/>
    </source>
</evidence>
<dbReference type="EMBL" id="JALJOQ010000155">
    <property type="protein sequence ID" value="KAK9793002.1"/>
    <property type="molecule type" value="Genomic_DNA"/>
</dbReference>
<organism evidence="1 2">
    <name type="scientific">Symbiochloris irregularis</name>
    <dbReference type="NCBI Taxonomy" id="706552"/>
    <lineage>
        <taxon>Eukaryota</taxon>
        <taxon>Viridiplantae</taxon>
        <taxon>Chlorophyta</taxon>
        <taxon>core chlorophytes</taxon>
        <taxon>Trebouxiophyceae</taxon>
        <taxon>Trebouxiales</taxon>
        <taxon>Trebouxiaceae</taxon>
        <taxon>Symbiochloris</taxon>
    </lineage>
</organism>
<dbReference type="Proteomes" id="UP001465755">
    <property type="component" value="Unassembled WGS sequence"/>
</dbReference>
<accession>A0AAW1NQB5</accession>
<proteinExistence type="predicted"/>
<gene>
    <name evidence="1" type="ORF">WJX73_007348</name>
</gene>
<dbReference type="AlphaFoldDB" id="A0AAW1NQB5"/>
<name>A0AAW1NQB5_9CHLO</name>
<reference evidence="1 2" key="1">
    <citation type="journal article" date="2024" name="Nat. Commun.">
        <title>Phylogenomics reveals the evolutionary origins of lichenization in chlorophyte algae.</title>
        <authorList>
            <person name="Puginier C."/>
            <person name="Libourel C."/>
            <person name="Otte J."/>
            <person name="Skaloud P."/>
            <person name="Haon M."/>
            <person name="Grisel S."/>
            <person name="Petersen M."/>
            <person name="Berrin J.G."/>
            <person name="Delaux P.M."/>
            <person name="Dal Grande F."/>
            <person name="Keller J."/>
        </authorList>
    </citation>
    <scope>NUCLEOTIDE SEQUENCE [LARGE SCALE GENOMIC DNA]</scope>
    <source>
        <strain evidence="1 2">SAG 2036</strain>
    </source>
</reference>
<evidence type="ECO:0000313" key="1">
    <source>
        <dbReference type="EMBL" id="KAK9793002.1"/>
    </source>
</evidence>